<gene>
    <name evidence="9" type="ORF">FCULG_00002710</name>
</gene>
<keyword evidence="10" id="KW-1185">Reference proteome</keyword>
<dbReference type="GO" id="GO:0016020">
    <property type="term" value="C:membrane"/>
    <property type="evidence" value="ECO:0007669"/>
    <property type="project" value="UniProtKB-SubCell"/>
</dbReference>
<feature type="compositionally biased region" description="Polar residues" evidence="6">
    <location>
        <begin position="28"/>
        <end position="38"/>
    </location>
</feature>
<sequence>GNRSQPFNMGIMNFTKRSSAEKPATEPPMTNNDTSASDNDTEQPKDDTDFQEVPAGTVEKGNIFDQGGKTYRTLGRWDTVLILFTNQLGLGILSLPATIKTLGIVPGIIAILGIGGISWYAAYCLLQFYRKHPNVVSIVEMTRIVGGPWFESLAGFVMMIQVVFIVASATVTLSVALNTLSSHATCTVIWILVACVACYILSIPRTMKFVSKAGVPNAISVVAACLIVLISLAVSGPAIAPSDWHRELKVVGNPTFRDGLNACLRVVFSYAGTFTFPSYMAEMKAPEKDFKFALAVLEIGSTLFYIAMAVALYCLAGDLTTSPVLSAASSIPAKVAYGIVLPAVVATALSIGHTGCKYVYVTLMRQMRSTHQVTDNSVKSWVTWMVSVTGFWALIFVIANVIPIFDSILSITSATTIPWFTYGFAAIFWLHLNKGLYFSSWQKMLLTALNVTMIGVTLFLNAGGLWAAITELLDLFEENKDGIGGVFSCGDNSIF</sequence>
<evidence type="ECO:0000256" key="6">
    <source>
        <dbReference type="SAM" id="MobiDB-lite"/>
    </source>
</evidence>
<organism evidence="9 10">
    <name type="scientific">Fusarium culmorum</name>
    <dbReference type="NCBI Taxonomy" id="5516"/>
    <lineage>
        <taxon>Eukaryota</taxon>
        <taxon>Fungi</taxon>
        <taxon>Dikarya</taxon>
        <taxon>Ascomycota</taxon>
        <taxon>Pezizomycotina</taxon>
        <taxon>Sordariomycetes</taxon>
        <taxon>Hypocreomycetidae</taxon>
        <taxon>Hypocreales</taxon>
        <taxon>Nectriaceae</taxon>
        <taxon>Fusarium</taxon>
    </lineage>
</organism>
<dbReference type="PANTHER" id="PTHR22950:SF479">
    <property type="entry name" value="AMINO ACID TRANSPORTER (EUROFUNG)-RELATED"/>
    <property type="match status" value="1"/>
</dbReference>
<dbReference type="Pfam" id="PF01490">
    <property type="entry name" value="Aa_trans"/>
    <property type="match status" value="1"/>
</dbReference>
<dbReference type="AlphaFoldDB" id="A0A2T4H7C8"/>
<evidence type="ECO:0000313" key="9">
    <source>
        <dbReference type="EMBL" id="PTD11722.1"/>
    </source>
</evidence>
<protein>
    <submittedName>
        <fullName evidence="9">N amino acid transport system protein</fullName>
    </submittedName>
</protein>
<dbReference type="OMA" id="HATCTVI"/>
<name>A0A2T4H7C8_FUSCU</name>
<comment type="similarity">
    <text evidence="2">Belongs to the amino acid/polyamine transporter 2 family.</text>
</comment>
<feature type="transmembrane region" description="Helical" evidence="7">
    <location>
        <begin position="444"/>
        <end position="469"/>
    </location>
</feature>
<keyword evidence="3 7" id="KW-0812">Transmembrane</keyword>
<proteinExistence type="inferred from homology"/>
<feature type="transmembrane region" description="Helical" evidence="7">
    <location>
        <begin position="259"/>
        <end position="280"/>
    </location>
</feature>
<feature type="transmembrane region" description="Helical" evidence="7">
    <location>
        <begin position="182"/>
        <end position="203"/>
    </location>
</feature>
<feature type="region of interest" description="Disordered" evidence="6">
    <location>
        <begin position="1"/>
        <end position="54"/>
    </location>
</feature>
<feature type="domain" description="Amino acid transporter transmembrane" evidence="8">
    <location>
        <begin position="75"/>
        <end position="469"/>
    </location>
</feature>
<dbReference type="PANTHER" id="PTHR22950">
    <property type="entry name" value="AMINO ACID TRANSPORTER"/>
    <property type="match status" value="1"/>
</dbReference>
<keyword evidence="5 7" id="KW-0472">Membrane</keyword>
<dbReference type="GO" id="GO:0015179">
    <property type="term" value="F:L-amino acid transmembrane transporter activity"/>
    <property type="evidence" value="ECO:0007669"/>
    <property type="project" value="TreeGrafter"/>
</dbReference>
<dbReference type="Proteomes" id="UP000241587">
    <property type="component" value="Unassembled WGS sequence"/>
</dbReference>
<evidence type="ECO:0000256" key="2">
    <source>
        <dbReference type="ARBA" id="ARBA00008066"/>
    </source>
</evidence>
<dbReference type="EMBL" id="PVEM01000001">
    <property type="protein sequence ID" value="PTD11722.1"/>
    <property type="molecule type" value="Genomic_DNA"/>
</dbReference>
<accession>A0A2T4H7C8</accession>
<feature type="transmembrane region" description="Helical" evidence="7">
    <location>
        <begin position="215"/>
        <end position="239"/>
    </location>
</feature>
<feature type="transmembrane region" description="Helical" evidence="7">
    <location>
        <begin position="335"/>
        <end position="360"/>
    </location>
</feature>
<feature type="transmembrane region" description="Helical" evidence="7">
    <location>
        <begin position="292"/>
        <end position="315"/>
    </location>
</feature>
<evidence type="ECO:0000313" key="10">
    <source>
        <dbReference type="Proteomes" id="UP000241587"/>
    </source>
</evidence>
<keyword evidence="4 7" id="KW-1133">Transmembrane helix</keyword>
<reference evidence="9 10" key="1">
    <citation type="submission" date="2018-02" db="EMBL/GenBank/DDBJ databases">
        <title>Fusarium culmorum secondary metabolites in fungal-bacterial-plant interactions.</title>
        <authorList>
            <person name="Schmidt R."/>
        </authorList>
    </citation>
    <scope>NUCLEOTIDE SEQUENCE [LARGE SCALE GENOMIC DNA]</scope>
    <source>
        <strain evidence="9 10">PV</strain>
    </source>
</reference>
<evidence type="ECO:0000256" key="3">
    <source>
        <dbReference type="ARBA" id="ARBA00022692"/>
    </source>
</evidence>
<evidence type="ECO:0000256" key="1">
    <source>
        <dbReference type="ARBA" id="ARBA00004141"/>
    </source>
</evidence>
<feature type="transmembrane region" description="Helical" evidence="7">
    <location>
        <begin position="381"/>
        <end position="402"/>
    </location>
</feature>
<feature type="non-terminal residue" evidence="9">
    <location>
        <position position="1"/>
    </location>
</feature>
<comment type="subcellular location">
    <subcellularLocation>
        <location evidence="1">Membrane</location>
        <topology evidence="1">Multi-pass membrane protein</topology>
    </subcellularLocation>
</comment>
<dbReference type="Gene3D" id="1.20.1740.10">
    <property type="entry name" value="Amino acid/polyamine transporter I"/>
    <property type="match status" value="1"/>
</dbReference>
<dbReference type="OrthoDB" id="294730at2759"/>
<evidence type="ECO:0000259" key="8">
    <source>
        <dbReference type="Pfam" id="PF01490"/>
    </source>
</evidence>
<feature type="transmembrane region" description="Helical" evidence="7">
    <location>
        <begin position="408"/>
        <end position="432"/>
    </location>
</feature>
<dbReference type="InterPro" id="IPR013057">
    <property type="entry name" value="AA_transpt_TM"/>
</dbReference>
<feature type="transmembrane region" description="Helical" evidence="7">
    <location>
        <begin position="105"/>
        <end position="129"/>
    </location>
</feature>
<evidence type="ECO:0000256" key="4">
    <source>
        <dbReference type="ARBA" id="ARBA00022989"/>
    </source>
</evidence>
<evidence type="ECO:0000256" key="5">
    <source>
        <dbReference type="ARBA" id="ARBA00023136"/>
    </source>
</evidence>
<comment type="caution">
    <text evidence="9">The sequence shown here is derived from an EMBL/GenBank/DDBJ whole genome shotgun (WGS) entry which is preliminary data.</text>
</comment>
<feature type="transmembrane region" description="Helical" evidence="7">
    <location>
        <begin position="150"/>
        <end position="176"/>
    </location>
</feature>
<feature type="transmembrane region" description="Helical" evidence="7">
    <location>
        <begin position="79"/>
        <end position="99"/>
    </location>
</feature>
<evidence type="ECO:0000256" key="7">
    <source>
        <dbReference type="SAM" id="Phobius"/>
    </source>
</evidence>